<evidence type="ECO:0000313" key="3">
    <source>
        <dbReference type="Proteomes" id="UP000298652"/>
    </source>
</evidence>
<sequence>MLNLLEMVPINSFSHRCPSRTPLSLSSAPLICFLLCSSAAATLPALRSAAPDENFVDDAPSSLLAVAASPPAARGRGGECCCTRAYVSSTGAPPPTRPPSTSPPAAVRRYHSAAAALRPPQLGRTARGSALGLRRTSRHHRSRQRGGGAGRSEATFRLSRARRREEGG</sequence>
<gene>
    <name evidence="2" type="ORF">SEVIR_9G570501v2</name>
</gene>
<accession>A0A4U6TCV6</accession>
<feature type="compositionally biased region" description="Pro residues" evidence="1">
    <location>
        <begin position="92"/>
        <end position="102"/>
    </location>
</feature>
<evidence type="ECO:0000256" key="1">
    <source>
        <dbReference type="SAM" id="MobiDB-lite"/>
    </source>
</evidence>
<evidence type="ECO:0000313" key="2">
    <source>
        <dbReference type="EMBL" id="TKV98604.1"/>
    </source>
</evidence>
<dbReference type="AlphaFoldDB" id="A0A4U6TCV6"/>
<proteinExistence type="predicted"/>
<feature type="region of interest" description="Disordered" evidence="1">
    <location>
        <begin position="88"/>
        <end position="168"/>
    </location>
</feature>
<dbReference type="Gramene" id="TKV98604">
    <property type="protein sequence ID" value="TKV98604"/>
    <property type="gene ID" value="SEVIR_9G570501v2"/>
</dbReference>
<keyword evidence="3" id="KW-1185">Reference proteome</keyword>
<feature type="compositionally biased region" description="Low complexity" evidence="1">
    <location>
        <begin position="103"/>
        <end position="116"/>
    </location>
</feature>
<dbReference type="Proteomes" id="UP000298652">
    <property type="component" value="Chromosome 9"/>
</dbReference>
<reference evidence="2" key="1">
    <citation type="submission" date="2019-03" db="EMBL/GenBank/DDBJ databases">
        <title>WGS assembly of Setaria viridis.</title>
        <authorList>
            <person name="Huang P."/>
            <person name="Jenkins J."/>
            <person name="Grimwood J."/>
            <person name="Barry K."/>
            <person name="Healey A."/>
            <person name="Mamidi S."/>
            <person name="Sreedasyam A."/>
            <person name="Shu S."/>
            <person name="Feldman M."/>
            <person name="Wu J."/>
            <person name="Yu Y."/>
            <person name="Chen C."/>
            <person name="Johnson J."/>
            <person name="Rokhsar D."/>
            <person name="Baxter I."/>
            <person name="Schmutz J."/>
            <person name="Brutnell T."/>
            <person name="Kellogg E."/>
        </authorList>
    </citation>
    <scope>NUCLEOTIDE SEQUENCE [LARGE SCALE GENOMIC DNA]</scope>
</reference>
<dbReference type="EMBL" id="CM016560">
    <property type="protein sequence ID" value="TKV98604.1"/>
    <property type="molecule type" value="Genomic_DNA"/>
</dbReference>
<organism evidence="2 3">
    <name type="scientific">Setaria viridis</name>
    <name type="common">Green bristlegrass</name>
    <name type="synonym">Setaria italica subsp. viridis</name>
    <dbReference type="NCBI Taxonomy" id="4556"/>
    <lineage>
        <taxon>Eukaryota</taxon>
        <taxon>Viridiplantae</taxon>
        <taxon>Streptophyta</taxon>
        <taxon>Embryophyta</taxon>
        <taxon>Tracheophyta</taxon>
        <taxon>Spermatophyta</taxon>
        <taxon>Magnoliopsida</taxon>
        <taxon>Liliopsida</taxon>
        <taxon>Poales</taxon>
        <taxon>Poaceae</taxon>
        <taxon>PACMAD clade</taxon>
        <taxon>Panicoideae</taxon>
        <taxon>Panicodae</taxon>
        <taxon>Paniceae</taxon>
        <taxon>Cenchrinae</taxon>
        <taxon>Setaria</taxon>
    </lineage>
</organism>
<name>A0A4U6TCV6_SETVI</name>
<feature type="compositionally biased region" description="Basic residues" evidence="1">
    <location>
        <begin position="135"/>
        <end position="144"/>
    </location>
</feature>
<protein>
    <submittedName>
        <fullName evidence="2">Uncharacterized protein</fullName>
    </submittedName>
</protein>